<dbReference type="EMBL" id="JAHHIF010000028">
    <property type="protein sequence ID" value="MBW4546676.1"/>
    <property type="molecule type" value="Genomic_DNA"/>
</dbReference>
<evidence type="ECO:0008006" key="3">
    <source>
        <dbReference type="Google" id="ProtNLM"/>
    </source>
</evidence>
<proteinExistence type="predicted"/>
<evidence type="ECO:0000313" key="2">
    <source>
        <dbReference type="Proteomes" id="UP000753908"/>
    </source>
</evidence>
<gene>
    <name evidence="1" type="ORF">KME25_19870</name>
</gene>
<dbReference type="Proteomes" id="UP000753908">
    <property type="component" value="Unassembled WGS sequence"/>
</dbReference>
<reference evidence="1" key="1">
    <citation type="submission" date="2021-05" db="EMBL/GenBank/DDBJ databases">
        <authorList>
            <person name="Pietrasiak N."/>
            <person name="Ward R."/>
            <person name="Stajich J.E."/>
            <person name="Kurbessoian T."/>
        </authorList>
    </citation>
    <scope>NUCLEOTIDE SEQUENCE</scope>
    <source>
        <strain evidence="1">CPER-KK1</strain>
    </source>
</reference>
<dbReference type="AlphaFoldDB" id="A0A951UCI4"/>
<protein>
    <recommendedName>
        <fullName evidence="3">CopG family transcriptional regulator</fullName>
    </recommendedName>
</protein>
<name>A0A951UCI4_9CYAN</name>
<comment type="caution">
    <text evidence="1">The sequence shown here is derived from an EMBL/GenBank/DDBJ whole genome shotgun (WGS) entry which is preliminary data.</text>
</comment>
<sequence>MTTYKKLVSIYLPEELYQALMSYQEQKGLEETSSALSEILTQFFERGNQAKRYATLAQVEGLEGKVTRLSEQVAQLRQSIASSMLTQAALDPSNLSNEEAHIPNLVQPTTVTFGCNSFDELEDEPDEVLTDFIEPEKPPSL</sequence>
<accession>A0A951UCI4</accession>
<evidence type="ECO:0000313" key="1">
    <source>
        <dbReference type="EMBL" id="MBW4546676.1"/>
    </source>
</evidence>
<organism evidence="1 2">
    <name type="scientific">Symplocastrum torsivum CPER-KK1</name>
    <dbReference type="NCBI Taxonomy" id="450513"/>
    <lineage>
        <taxon>Bacteria</taxon>
        <taxon>Bacillati</taxon>
        <taxon>Cyanobacteriota</taxon>
        <taxon>Cyanophyceae</taxon>
        <taxon>Oscillatoriophycideae</taxon>
        <taxon>Oscillatoriales</taxon>
        <taxon>Microcoleaceae</taxon>
        <taxon>Symplocastrum</taxon>
    </lineage>
</organism>
<reference evidence="1" key="2">
    <citation type="journal article" date="2022" name="Microbiol. Resour. Announc.">
        <title>Metagenome Sequencing to Explore Phylogenomics of Terrestrial Cyanobacteria.</title>
        <authorList>
            <person name="Ward R.D."/>
            <person name="Stajich J.E."/>
            <person name="Johansen J.R."/>
            <person name="Huntemann M."/>
            <person name="Clum A."/>
            <person name="Foster B."/>
            <person name="Foster B."/>
            <person name="Roux S."/>
            <person name="Palaniappan K."/>
            <person name="Varghese N."/>
            <person name="Mukherjee S."/>
            <person name="Reddy T.B.K."/>
            <person name="Daum C."/>
            <person name="Copeland A."/>
            <person name="Chen I.A."/>
            <person name="Ivanova N.N."/>
            <person name="Kyrpides N.C."/>
            <person name="Shapiro N."/>
            <person name="Eloe-Fadrosh E.A."/>
            <person name="Pietrasiak N."/>
        </authorList>
    </citation>
    <scope>NUCLEOTIDE SEQUENCE</scope>
    <source>
        <strain evidence="1">CPER-KK1</strain>
    </source>
</reference>